<proteinExistence type="predicted"/>
<reference evidence="1 2" key="1">
    <citation type="submission" date="2016-10" db="EMBL/GenBank/DDBJ databases">
        <authorList>
            <person name="de Groot N.N."/>
        </authorList>
    </citation>
    <scope>NUCLEOTIDE SEQUENCE [LARGE SCALE GENOMIC DNA]</scope>
    <source>
        <strain evidence="1 2">DSM 6793</strain>
    </source>
</reference>
<dbReference type="Proteomes" id="UP000199514">
    <property type="component" value="Unassembled WGS sequence"/>
</dbReference>
<gene>
    <name evidence="1" type="ORF">SAMN05421780_101792</name>
</gene>
<dbReference type="AlphaFoldDB" id="A0A1I1EG95"/>
<dbReference type="EMBL" id="FOLE01000001">
    <property type="protein sequence ID" value="SFB86047.1"/>
    <property type="molecule type" value="Genomic_DNA"/>
</dbReference>
<dbReference type="STRING" id="927664.SAMN05421780_101792"/>
<evidence type="ECO:0000313" key="2">
    <source>
        <dbReference type="Proteomes" id="UP000199514"/>
    </source>
</evidence>
<organism evidence="1 2">
    <name type="scientific">Flexibacter flexilis DSM 6793</name>
    <dbReference type="NCBI Taxonomy" id="927664"/>
    <lineage>
        <taxon>Bacteria</taxon>
        <taxon>Pseudomonadati</taxon>
        <taxon>Bacteroidota</taxon>
        <taxon>Cytophagia</taxon>
        <taxon>Cytophagales</taxon>
        <taxon>Flexibacteraceae</taxon>
        <taxon>Flexibacter</taxon>
    </lineage>
</organism>
<name>A0A1I1EG95_9BACT</name>
<accession>A0A1I1EG95</accession>
<evidence type="ECO:0000313" key="1">
    <source>
        <dbReference type="EMBL" id="SFB86047.1"/>
    </source>
</evidence>
<protein>
    <submittedName>
        <fullName evidence="1">Uncharacterized protein</fullName>
    </submittedName>
</protein>
<sequence length="83" mass="9033">MKVSSSKALELGEQFLGKGYKELVHGSSRYVSADVTRVFRMGVSDITGAHGGGPHVNFETLIPNPAKPSKMMVDNNLHIYLTD</sequence>
<keyword evidence="2" id="KW-1185">Reference proteome</keyword>